<evidence type="ECO:0000313" key="2">
    <source>
        <dbReference type="EMBL" id="KAK3206284.1"/>
    </source>
</evidence>
<dbReference type="AlphaFoldDB" id="A0AAE0A9T7"/>
<evidence type="ECO:0000256" key="1">
    <source>
        <dbReference type="SAM" id="MobiDB-lite"/>
    </source>
</evidence>
<organism evidence="2 3">
    <name type="scientific">Dipteronia sinensis</name>
    <dbReference type="NCBI Taxonomy" id="43782"/>
    <lineage>
        <taxon>Eukaryota</taxon>
        <taxon>Viridiplantae</taxon>
        <taxon>Streptophyta</taxon>
        <taxon>Embryophyta</taxon>
        <taxon>Tracheophyta</taxon>
        <taxon>Spermatophyta</taxon>
        <taxon>Magnoliopsida</taxon>
        <taxon>eudicotyledons</taxon>
        <taxon>Gunneridae</taxon>
        <taxon>Pentapetalae</taxon>
        <taxon>rosids</taxon>
        <taxon>malvids</taxon>
        <taxon>Sapindales</taxon>
        <taxon>Sapindaceae</taxon>
        <taxon>Hippocastanoideae</taxon>
        <taxon>Acereae</taxon>
        <taxon>Dipteronia</taxon>
    </lineage>
</organism>
<accession>A0AAE0A9T7</accession>
<evidence type="ECO:0000313" key="3">
    <source>
        <dbReference type="Proteomes" id="UP001281410"/>
    </source>
</evidence>
<reference evidence="2" key="1">
    <citation type="journal article" date="2023" name="Plant J.">
        <title>Genome sequences and population genomics provide insights into the demographic history, inbreeding, and mutation load of two 'living fossil' tree species of Dipteronia.</title>
        <authorList>
            <person name="Feng Y."/>
            <person name="Comes H.P."/>
            <person name="Chen J."/>
            <person name="Zhu S."/>
            <person name="Lu R."/>
            <person name="Zhang X."/>
            <person name="Li P."/>
            <person name="Qiu J."/>
            <person name="Olsen K.M."/>
            <person name="Qiu Y."/>
        </authorList>
    </citation>
    <scope>NUCLEOTIDE SEQUENCE</scope>
    <source>
        <strain evidence="2">NBL</strain>
    </source>
</reference>
<name>A0AAE0A9T7_9ROSI</name>
<keyword evidence="3" id="KW-1185">Reference proteome</keyword>
<proteinExistence type="predicted"/>
<dbReference type="Proteomes" id="UP001281410">
    <property type="component" value="Unassembled WGS sequence"/>
</dbReference>
<comment type="caution">
    <text evidence="2">The sequence shown here is derived from an EMBL/GenBank/DDBJ whole genome shotgun (WGS) entry which is preliminary data.</text>
</comment>
<feature type="compositionally biased region" description="Basic and acidic residues" evidence="1">
    <location>
        <begin position="48"/>
        <end position="57"/>
    </location>
</feature>
<gene>
    <name evidence="2" type="ORF">Dsin_020330</name>
</gene>
<sequence length="142" mass="16065">MRQRRKLLLHLNYCCIVDKGKRAYVRNSKRMTSHQQWLNGKIDLEMRKDGRNREERWSSTSDSEMEEGQLRNFGLVQDNEGRAVSHPVKGPIQLPLQDVEGGQITGKDLVGSPSSGGDCSPRADGIHWQSKEGRGPATETEY</sequence>
<protein>
    <submittedName>
        <fullName evidence="2">Uncharacterized protein</fullName>
    </submittedName>
</protein>
<dbReference type="EMBL" id="JANJYJ010000006">
    <property type="protein sequence ID" value="KAK3206284.1"/>
    <property type="molecule type" value="Genomic_DNA"/>
</dbReference>
<feature type="region of interest" description="Disordered" evidence="1">
    <location>
        <begin position="48"/>
        <end position="142"/>
    </location>
</feature>